<sequence>MKVNAEKSTAMINSKKPKDIKISMNGTLLELQLLTNLIISVPPLAMIVHAHQRLESALPLLQQQVQNLTESRGATSDSMLKFIRLYRSPVLLILLYSCAA</sequence>
<keyword evidence="2" id="KW-1185">Reference proteome</keyword>
<accession>A0AAV4H4T1</accession>
<gene>
    <name evidence="1" type="ORF">ElyMa_006204500</name>
</gene>
<protein>
    <submittedName>
        <fullName evidence="1">Uncharacterized protein</fullName>
    </submittedName>
</protein>
<dbReference type="Proteomes" id="UP000762676">
    <property type="component" value="Unassembled WGS sequence"/>
</dbReference>
<dbReference type="AlphaFoldDB" id="A0AAV4H4T1"/>
<evidence type="ECO:0000313" key="2">
    <source>
        <dbReference type="Proteomes" id="UP000762676"/>
    </source>
</evidence>
<reference evidence="1 2" key="1">
    <citation type="journal article" date="2021" name="Elife">
        <title>Chloroplast acquisition without the gene transfer in kleptoplastic sea slugs, Plakobranchus ocellatus.</title>
        <authorList>
            <person name="Maeda T."/>
            <person name="Takahashi S."/>
            <person name="Yoshida T."/>
            <person name="Shimamura S."/>
            <person name="Takaki Y."/>
            <person name="Nagai Y."/>
            <person name="Toyoda A."/>
            <person name="Suzuki Y."/>
            <person name="Arimoto A."/>
            <person name="Ishii H."/>
            <person name="Satoh N."/>
            <person name="Nishiyama T."/>
            <person name="Hasebe M."/>
            <person name="Maruyama T."/>
            <person name="Minagawa J."/>
            <person name="Obokata J."/>
            <person name="Shigenobu S."/>
        </authorList>
    </citation>
    <scope>NUCLEOTIDE SEQUENCE [LARGE SCALE GENOMIC DNA]</scope>
</reference>
<dbReference type="EMBL" id="BMAT01012452">
    <property type="protein sequence ID" value="GFR92604.1"/>
    <property type="molecule type" value="Genomic_DNA"/>
</dbReference>
<proteinExistence type="predicted"/>
<organism evidence="1 2">
    <name type="scientific">Elysia marginata</name>
    <dbReference type="NCBI Taxonomy" id="1093978"/>
    <lineage>
        <taxon>Eukaryota</taxon>
        <taxon>Metazoa</taxon>
        <taxon>Spiralia</taxon>
        <taxon>Lophotrochozoa</taxon>
        <taxon>Mollusca</taxon>
        <taxon>Gastropoda</taxon>
        <taxon>Heterobranchia</taxon>
        <taxon>Euthyneura</taxon>
        <taxon>Panpulmonata</taxon>
        <taxon>Sacoglossa</taxon>
        <taxon>Placobranchoidea</taxon>
        <taxon>Plakobranchidae</taxon>
        <taxon>Elysia</taxon>
    </lineage>
</organism>
<name>A0AAV4H4T1_9GAST</name>
<comment type="caution">
    <text evidence="1">The sequence shown here is derived from an EMBL/GenBank/DDBJ whole genome shotgun (WGS) entry which is preliminary data.</text>
</comment>
<evidence type="ECO:0000313" key="1">
    <source>
        <dbReference type="EMBL" id="GFR92604.1"/>
    </source>
</evidence>